<dbReference type="Gene3D" id="1.20.120.330">
    <property type="entry name" value="Nucleotidyltransferases domain 2"/>
    <property type="match status" value="1"/>
</dbReference>
<evidence type="ECO:0000313" key="2">
    <source>
        <dbReference type="Proteomes" id="UP000237749"/>
    </source>
</evidence>
<dbReference type="InterPro" id="IPR007530">
    <property type="entry name" value="Aminoglycoside_adenylylTfrase"/>
</dbReference>
<dbReference type="Pfam" id="PF04439">
    <property type="entry name" value="Adenyl_transf"/>
    <property type="match status" value="1"/>
</dbReference>
<protein>
    <submittedName>
        <fullName evidence="1">Aminoglycoside 6-adenylyltransferase</fullName>
    </submittedName>
</protein>
<evidence type="ECO:0000313" key="1">
    <source>
        <dbReference type="EMBL" id="PPK76774.1"/>
    </source>
</evidence>
<dbReference type="InterPro" id="IPR043519">
    <property type="entry name" value="NT_sf"/>
</dbReference>
<keyword evidence="1" id="KW-0548">Nucleotidyltransferase</keyword>
<dbReference type="GO" id="GO:0016779">
    <property type="term" value="F:nucleotidyltransferase activity"/>
    <property type="evidence" value="ECO:0007669"/>
    <property type="project" value="UniProtKB-KW"/>
</dbReference>
<dbReference type="AlphaFoldDB" id="A0A2S6HH12"/>
<dbReference type="Gene3D" id="3.30.460.10">
    <property type="entry name" value="Beta Polymerase, domain 2"/>
    <property type="match status" value="1"/>
</dbReference>
<keyword evidence="2" id="KW-1185">Reference proteome</keyword>
<dbReference type="SUPFAM" id="SSF81301">
    <property type="entry name" value="Nucleotidyltransferase"/>
    <property type="match status" value="1"/>
</dbReference>
<dbReference type="RefSeq" id="WP_341457884.1">
    <property type="nucleotide sequence ID" value="NZ_PTJA01000017.1"/>
</dbReference>
<comment type="caution">
    <text evidence="1">The sequence shown here is derived from an EMBL/GenBank/DDBJ whole genome shotgun (WGS) entry which is preliminary data.</text>
</comment>
<dbReference type="PIRSF" id="PIRSF000812">
    <property type="entry name" value="AAD"/>
    <property type="match status" value="1"/>
</dbReference>
<keyword evidence="1" id="KW-0808">Transferase</keyword>
<reference evidence="1 2" key="1">
    <citation type="submission" date="2018-02" db="EMBL/GenBank/DDBJ databases">
        <title>Genomic Encyclopedia of Archaeal and Bacterial Type Strains, Phase II (KMG-II): from individual species to whole genera.</title>
        <authorList>
            <person name="Goeker M."/>
        </authorList>
    </citation>
    <scope>NUCLEOTIDE SEQUENCE [LARGE SCALE GENOMIC DNA]</scope>
    <source>
        <strain evidence="1 2">DSM 3808</strain>
    </source>
</reference>
<sequence length="291" mass="33993">MMRTEKEMYDLILGIAQADDRIRGVYMGGSRTNPNAVRDLFQDYDVVYIVNETESFIKDTPWIDRFGERLFMQYPDENPAFPHKKDESYGWLIQFSDGNRLDLHVMIPDRAQKDISADRLCKILLDKDNILPVIPESSDQSHWVKKPSQTEFLCTCNEFWWCLDNVAKGLWRNEIPYVQDMLNHYIRPQLVTLLSWKIGIMTGFSCSIGKAGKDMYRWLSEGEWERFLKTYADAEAEHIWEAVEIMCNLFHEVAGFVSGELGFFYDMTEASNCMGYLKHVRELPGDAKQVY</sequence>
<accession>A0A2S6HH12</accession>
<dbReference type="Proteomes" id="UP000237749">
    <property type="component" value="Unassembled WGS sequence"/>
</dbReference>
<proteinExistence type="predicted"/>
<gene>
    <name evidence="1" type="ORF">BXY41_1171</name>
</gene>
<name>A0A2S6HH12_9FIRM</name>
<dbReference type="SUPFAM" id="SSF81631">
    <property type="entry name" value="PAP/OAS1 substrate-binding domain"/>
    <property type="match status" value="1"/>
</dbReference>
<dbReference type="EMBL" id="PTJA01000017">
    <property type="protein sequence ID" value="PPK76774.1"/>
    <property type="molecule type" value="Genomic_DNA"/>
</dbReference>
<organism evidence="1 2">
    <name type="scientific">Lacrimispora xylanisolvens</name>
    <dbReference type="NCBI Taxonomy" id="384636"/>
    <lineage>
        <taxon>Bacteria</taxon>
        <taxon>Bacillati</taxon>
        <taxon>Bacillota</taxon>
        <taxon>Clostridia</taxon>
        <taxon>Lachnospirales</taxon>
        <taxon>Lachnospiraceae</taxon>
        <taxon>Lacrimispora</taxon>
    </lineage>
</organism>